<dbReference type="VEuPathDB" id="FungiDB:MGL_0843"/>
<organism evidence="1 2">
    <name type="scientific">Malassezia globosa (strain ATCC MYA-4612 / CBS 7966)</name>
    <name type="common">Dandruff-associated fungus</name>
    <dbReference type="NCBI Taxonomy" id="425265"/>
    <lineage>
        <taxon>Eukaryota</taxon>
        <taxon>Fungi</taxon>
        <taxon>Dikarya</taxon>
        <taxon>Basidiomycota</taxon>
        <taxon>Ustilaginomycotina</taxon>
        <taxon>Malasseziomycetes</taxon>
        <taxon>Malasseziales</taxon>
        <taxon>Malasseziaceae</taxon>
        <taxon>Malassezia</taxon>
    </lineage>
</organism>
<dbReference type="InParanoid" id="A8PVF0"/>
<dbReference type="AlphaFoldDB" id="A8PVF0"/>
<comment type="caution">
    <text evidence="1">The sequence shown here is derived from an EMBL/GenBank/DDBJ whole genome shotgun (WGS) entry which is preliminary data.</text>
</comment>
<dbReference type="OMA" id="NSWASAD"/>
<dbReference type="GeneID" id="5855881"/>
<sequence length="385" mass="42828">MSLAADGTRSESEDMPFVPPSYTPTRSSMIPMPDVIRRLFALFPLRVWPAAQAVSDREVVKMPKDKAELYVIPARATEKNSWASADPICLRWQMEFVFRQVPVHCEPIYHAYWSPDHSVPFALFRSSSKQSGEDLPDTLLLSESNLLRYMDHHHPLARPELDEKSVWPEGAEDEVPIWKNLLERRVMAGVLLSCIRSGVYTPPPSSKPFLRRWFAPLFPGESSPDEVAFARLACISSAGASPASLAAVYGRDYLADAKNPLTLVPGYSVDWVGFLSGTSSHTASDAAEDAEFVPSQLRVDQDAIRRDAAEGLEAVAVRLASDVNVSTGEGWLLGAKRATSLDCLLFAILHTLDTLPLDEARMLRNVMDRHSCLGAYYRRLHSYLP</sequence>
<protein>
    <recommendedName>
        <fullName evidence="3">Metaxin glutathione S-transferase domain-containing protein</fullName>
    </recommendedName>
</protein>
<accession>A8PVF0</accession>
<dbReference type="OrthoDB" id="198787at2759"/>
<gene>
    <name evidence="1" type="ORF">MGL_0843</name>
</gene>
<reference evidence="1 2" key="1">
    <citation type="journal article" date="2007" name="Proc. Natl. Acad. Sci. U.S.A.">
        <title>Dandruff-associated Malassezia genomes reveal convergent and divergent virulence traits shared with plant and human fungal pathogens.</title>
        <authorList>
            <person name="Xu J."/>
            <person name="Saunders C.W."/>
            <person name="Hu P."/>
            <person name="Grant R.A."/>
            <person name="Boekhout T."/>
            <person name="Kuramae E.E."/>
            <person name="Kronstad J.W."/>
            <person name="Deangelis Y.M."/>
            <person name="Reeder N.L."/>
            <person name="Johnstone K.R."/>
            <person name="Leland M."/>
            <person name="Fieno A.M."/>
            <person name="Begley W.M."/>
            <person name="Sun Y."/>
            <person name="Lacey M.P."/>
            <person name="Chaudhary T."/>
            <person name="Keough T."/>
            <person name="Chu L."/>
            <person name="Sears R."/>
            <person name="Yuan B."/>
            <person name="Dawson T.L.Jr."/>
        </authorList>
    </citation>
    <scope>NUCLEOTIDE SEQUENCE [LARGE SCALE GENOMIC DNA]</scope>
    <source>
        <strain evidence="2">ATCC MYA-4612 / CBS 7966</strain>
    </source>
</reference>
<dbReference type="KEGG" id="mgl:MGL_0843"/>
<evidence type="ECO:0000313" key="1">
    <source>
        <dbReference type="EMBL" id="EDP44361.1"/>
    </source>
</evidence>
<dbReference type="EMBL" id="AAYY01000003">
    <property type="protein sequence ID" value="EDP44361.1"/>
    <property type="molecule type" value="Genomic_DNA"/>
</dbReference>
<dbReference type="RefSeq" id="XP_001731575.1">
    <property type="nucleotide sequence ID" value="XM_001731523.1"/>
</dbReference>
<keyword evidence="2" id="KW-1185">Reference proteome</keyword>
<dbReference type="Proteomes" id="UP000008837">
    <property type="component" value="Unassembled WGS sequence"/>
</dbReference>
<evidence type="ECO:0008006" key="3">
    <source>
        <dbReference type="Google" id="ProtNLM"/>
    </source>
</evidence>
<evidence type="ECO:0000313" key="2">
    <source>
        <dbReference type="Proteomes" id="UP000008837"/>
    </source>
</evidence>
<proteinExistence type="predicted"/>
<name>A8PVF0_MALGO</name>